<dbReference type="GO" id="GO:0015095">
    <property type="term" value="F:magnesium ion transmembrane transporter activity"/>
    <property type="evidence" value="ECO:0007669"/>
    <property type="project" value="TreeGrafter"/>
</dbReference>
<dbReference type="InterPro" id="IPR045863">
    <property type="entry name" value="CorA_TM1_TM2"/>
</dbReference>
<dbReference type="InterPro" id="IPR002523">
    <property type="entry name" value="MgTranspt_CorA/ZnTranspt_ZntB"/>
</dbReference>
<comment type="subcellular location">
    <subcellularLocation>
        <location evidence="1">Cell membrane</location>
        <topology evidence="1">Multi-pass membrane protein</topology>
    </subcellularLocation>
</comment>
<dbReference type="GO" id="GO:0005886">
    <property type="term" value="C:plasma membrane"/>
    <property type="evidence" value="ECO:0007669"/>
    <property type="project" value="UniProtKB-SubCell"/>
</dbReference>
<evidence type="ECO:0000256" key="3">
    <source>
        <dbReference type="ARBA" id="ARBA00022989"/>
    </source>
</evidence>
<comment type="caution">
    <text evidence="6">The sequence shown here is derived from an EMBL/GenBank/DDBJ whole genome shotgun (WGS) entry which is preliminary data.</text>
</comment>
<evidence type="ECO:0000313" key="7">
    <source>
        <dbReference type="Proteomes" id="UP000070133"/>
    </source>
</evidence>
<organism evidence="6 7">
    <name type="scientific">Pseudocercospora eumusae</name>
    <dbReference type="NCBI Taxonomy" id="321146"/>
    <lineage>
        <taxon>Eukaryota</taxon>
        <taxon>Fungi</taxon>
        <taxon>Dikarya</taxon>
        <taxon>Ascomycota</taxon>
        <taxon>Pezizomycotina</taxon>
        <taxon>Dothideomycetes</taxon>
        <taxon>Dothideomycetidae</taxon>
        <taxon>Mycosphaerellales</taxon>
        <taxon>Mycosphaerellaceae</taxon>
        <taxon>Pseudocercospora</taxon>
    </lineage>
</organism>
<reference evidence="6 7" key="1">
    <citation type="submission" date="2015-07" db="EMBL/GenBank/DDBJ databases">
        <title>Comparative genomics of the Sigatoka disease complex on banana suggests a link between parallel evolutionary changes in Pseudocercospora fijiensis and Pseudocercospora eumusae and increased virulence on the banana host.</title>
        <authorList>
            <person name="Chang T.-C."/>
            <person name="Salvucci A."/>
            <person name="Crous P.W."/>
            <person name="Stergiopoulos I."/>
        </authorList>
    </citation>
    <scope>NUCLEOTIDE SEQUENCE [LARGE SCALE GENOMIC DNA]</scope>
    <source>
        <strain evidence="6 7">CBS 114824</strain>
    </source>
</reference>
<dbReference type="STRING" id="321146.A0A139HEM1"/>
<dbReference type="Pfam" id="PF01544">
    <property type="entry name" value="CorA"/>
    <property type="match status" value="1"/>
</dbReference>
<evidence type="ECO:0000313" key="6">
    <source>
        <dbReference type="EMBL" id="KXT00873.1"/>
    </source>
</evidence>
<evidence type="ECO:0000256" key="5">
    <source>
        <dbReference type="SAM" id="Phobius"/>
    </source>
</evidence>
<name>A0A139HEM1_9PEZI</name>
<dbReference type="EMBL" id="LFZN01000066">
    <property type="protein sequence ID" value="KXT00873.1"/>
    <property type="molecule type" value="Genomic_DNA"/>
</dbReference>
<keyword evidence="2 5" id="KW-0812">Transmembrane</keyword>
<dbReference type="Proteomes" id="UP000070133">
    <property type="component" value="Unassembled WGS sequence"/>
</dbReference>
<sequence length="564" mass="63783">MDDKSTSSRASSDTCATYSTDWPGEWVTRLARFAKRYSHDHLCSGGHLDPLATYLSEPYTRSIASKAGDQDTQFAVLFDFASDDDIETFLPSPYELAWIKERNAIDVESTAQSQSQLLILQGHPSPEWINAIADTFSVDPEFFYHHLGRFFRKKTATSHTWPPLASQGLKEPCLRVITRGILNKEAVEGRQERYMCKLRQDVHELFGTYQDFVRADNGIDIGESLLRGISVHDASHFSYEQDMSIWTTQTRSGWFALAWLDIGVHNLGHGRYGKELRAPLGGNADNTIFGPVVFRRASQIDTNHLSPRTASLGDGDSNPIIPQNAMHLRRDYIETLDLSLARLDSFYAVSSIFAFSAASELQFLNMIKDVIHNDIREATIFRREDASLSNLLCNQLVLSEHISRLHANVSTIRARNSWPRLSCIPHDQREQIEQACATLLADFADLLQRAQDLANECERGIRKVEHLASQAESKRAIAQAKGVERLTRLAFVFVPMSFTASFFGMNFKQFGQGPLSIWVWFAVTVPIILVSLVLMVFRLRQKLTGCFTLWRRKKEGDIESGVVR</sequence>
<dbReference type="GO" id="GO:0015087">
    <property type="term" value="F:cobalt ion transmembrane transporter activity"/>
    <property type="evidence" value="ECO:0007669"/>
    <property type="project" value="TreeGrafter"/>
</dbReference>
<accession>A0A139HEM1</accession>
<proteinExistence type="predicted"/>
<gene>
    <name evidence="6" type="ORF">AC578_979</name>
</gene>
<evidence type="ECO:0000256" key="1">
    <source>
        <dbReference type="ARBA" id="ARBA00004651"/>
    </source>
</evidence>
<feature type="transmembrane region" description="Helical" evidence="5">
    <location>
        <begin position="486"/>
        <end position="505"/>
    </location>
</feature>
<dbReference type="PANTHER" id="PTHR46494:SF1">
    <property type="entry name" value="CORA FAMILY METAL ION TRANSPORTER (EUROFUNG)"/>
    <property type="match status" value="1"/>
</dbReference>
<dbReference type="SUPFAM" id="SSF144083">
    <property type="entry name" value="Magnesium transport protein CorA, transmembrane region"/>
    <property type="match status" value="1"/>
</dbReference>
<keyword evidence="4 5" id="KW-0472">Membrane</keyword>
<keyword evidence="3 5" id="KW-1133">Transmembrane helix</keyword>
<evidence type="ECO:0000256" key="2">
    <source>
        <dbReference type="ARBA" id="ARBA00022692"/>
    </source>
</evidence>
<dbReference type="AlphaFoldDB" id="A0A139HEM1"/>
<dbReference type="Gene3D" id="1.20.58.340">
    <property type="entry name" value="Magnesium transport protein CorA, transmembrane region"/>
    <property type="match status" value="1"/>
</dbReference>
<dbReference type="OrthoDB" id="3231000at2759"/>
<feature type="transmembrane region" description="Helical" evidence="5">
    <location>
        <begin position="517"/>
        <end position="537"/>
    </location>
</feature>
<dbReference type="GO" id="GO:0050897">
    <property type="term" value="F:cobalt ion binding"/>
    <property type="evidence" value="ECO:0007669"/>
    <property type="project" value="TreeGrafter"/>
</dbReference>
<keyword evidence="7" id="KW-1185">Reference proteome</keyword>
<dbReference type="PANTHER" id="PTHR46494">
    <property type="entry name" value="CORA FAMILY METAL ION TRANSPORTER (EUROFUNG)"/>
    <property type="match status" value="1"/>
</dbReference>
<dbReference type="GO" id="GO:0000287">
    <property type="term" value="F:magnesium ion binding"/>
    <property type="evidence" value="ECO:0007669"/>
    <property type="project" value="TreeGrafter"/>
</dbReference>
<evidence type="ECO:0000256" key="4">
    <source>
        <dbReference type="ARBA" id="ARBA00023136"/>
    </source>
</evidence>
<protein>
    <submittedName>
        <fullName evidence="6">Uncharacterized protein</fullName>
    </submittedName>
</protein>